<gene>
    <name evidence="6" type="ORF">RM538_11200</name>
</gene>
<keyword evidence="2 5" id="KW-0812">Transmembrane</keyword>
<reference evidence="6 7" key="1">
    <citation type="submission" date="2023-09" db="EMBL/GenBank/DDBJ databases">
        <authorList>
            <person name="Rey-Velasco X."/>
        </authorList>
    </citation>
    <scope>NUCLEOTIDE SEQUENCE [LARGE SCALE GENOMIC DNA]</scope>
    <source>
        <strain evidence="6 7">W242</strain>
    </source>
</reference>
<evidence type="ECO:0000256" key="2">
    <source>
        <dbReference type="ARBA" id="ARBA00022692"/>
    </source>
</evidence>
<name>A0ABU2YEG3_9FLAO</name>
<evidence type="ECO:0000256" key="5">
    <source>
        <dbReference type="SAM" id="Phobius"/>
    </source>
</evidence>
<organism evidence="6 7">
    <name type="scientific">Patiriisocius hiemis</name>
    <dbReference type="NCBI Taxonomy" id="3075604"/>
    <lineage>
        <taxon>Bacteria</taxon>
        <taxon>Pseudomonadati</taxon>
        <taxon>Bacteroidota</taxon>
        <taxon>Flavobacteriia</taxon>
        <taxon>Flavobacteriales</taxon>
        <taxon>Flavobacteriaceae</taxon>
        <taxon>Patiriisocius</taxon>
    </lineage>
</organism>
<evidence type="ECO:0000256" key="3">
    <source>
        <dbReference type="ARBA" id="ARBA00022989"/>
    </source>
</evidence>
<keyword evidence="4 5" id="KW-0472">Membrane</keyword>
<dbReference type="Pfam" id="PF09685">
    <property type="entry name" value="MamF_MmsF"/>
    <property type="match status" value="1"/>
</dbReference>
<feature type="transmembrane region" description="Helical" evidence="5">
    <location>
        <begin position="28"/>
        <end position="47"/>
    </location>
</feature>
<proteinExistence type="predicted"/>
<comment type="caution">
    <text evidence="6">The sequence shown here is derived from an EMBL/GenBank/DDBJ whole genome shotgun (WGS) entry which is preliminary data.</text>
</comment>
<evidence type="ECO:0000313" key="6">
    <source>
        <dbReference type="EMBL" id="MDT0556576.1"/>
    </source>
</evidence>
<accession>A0ABU2YEG3</accession>
<dbReference type="EMBL" id="JAVRHZ010000007">
    <property type="protein sequence ID" value="MDT0556576.1"/>
    <property type="molecule type" value="Genomic_DNA"/>
</dbReference>
<dbReference type="Proteomes" id="UP001254488">
    <property type="component" value="Unassembled WGS sequence"/>
</dbReference>
<evidence type="ECO:0000256" key="4">
    <source>
        <dbReference type="ARBA" id="ARBA00023136"/>
    </source>
</evidence>
<comment type="subcellular location">
    <subcellularLocation>
        <location evidence="1">Membrane</location>
        <topology evidence="1">Multi-pass membrane protein</topology>
    </subcellularLocation>
</comment>
<protein>
    <submittedName>
        <fullName evidence="6">DUF4870 domain-containing protein</fullName>
    </submittedName>
</protein>
<dbReference type="InterPro" id="IPR019109">
    <property type="entry name" value="MamF_MmsF"/>
</dbReference>
<feature type="transmembrane region" description="Helical" evidence="5">
    <location>
        <begin position="114"/>
        <end position="138"/>
    </location>
</feature>
<dbReference type="RefSeq" id="WP_311333527.1">
    <property type="nucleotide sequence ID" value="NZ_JAVRHZ010000007.1"/>
</dbReference>
<keyword evidence="3 5" id="KW-1133">Transmembrane helix</keyword>
<sequence length="177" mass="20053">MENPTSKSSVEISENDKSVSTFIHLSTFLKYFFPFGNFVGPLLLWTINKERSFVDEHGKQALNFQLSVLVYTLVIGLVCLPFFIIFASDFIALIDSIEHNVDRLHFSEIKNSVGYAILFFIVVLLLLGLFILEIYAVIMASMAAAKGKLYKYPICIQFIKTTPATLEQNQSENEHDS</sequence>
<evidence type="ECO:0000313" key="7">
    <source>
        <dbReference type="Proteomes" id="UP001254488"/>
    </source>
</evidence>
<keyword evidence="7" id="KW-1185">Reference proteome</keyword>
<evidence type="ECO:0000256" key="1">
    <source>
        <dbReference type="ARBA" id="ARBA00004141"/>
    </source>
</evidence>
<feature type="transmembrane region" description="Helical" evidence="5">
    <location>
        <begin position="68"/>
        <end position="94"/>
    </location>
</feature>